<evidence type="ECO:0000256" key="1">
    <source>
        <dbReference type="SAM" id="MobiDB-lite"/>
    </source>
</evidence>
<protein>
    <submittedName>
        <fullName evidence="2">Bifunctional DNA primase/polymerase</fullName>
    </submittedName>
</protein>
<dbReference type="RefSeq" id="WP_212518529.1">
    <property type="nucleotide sequence ID" value="NZ_JAGSOH010000033.1"/>
</dbReference>
<dbReference type="EMBL" id="JAGSOH010000033">
    <property type="protein sequence ID" value="MBR7827386.1"/>
    <property type="molecule type" value="Genomic_DNA"/>
</dbReference>
<evidence type="ECO:0000313" key="3">
    <source>
        <dbReference type="Proteomes" id="UP000676325"/>
    </source>
</evidence>
<sequence length="247" mass="25719">MTDTQRGANGRIVRSTGGWGRTDGHHAAEVPGPAAQAAIGYAERLGWPLAPGYAVDGEICDCGAKQCPDYGAHPVPGAWRLASCATPTLVRVVWRMCTEAPVLAVLGRPVPGACRLGAVRAPALVGVAALEQLSKRSAMEGPAVDGHGRITFLVDLGIGPEALEEAEADFARWQRAGLDLSVLGGPERLDYVPLPTPGHTGRAGVVWATPPAAGRALPPLAAVVEVIDRAVRSTYPGLWRTVHAKTA</sequence>
<name>A0A941E9D9_9ACTN</name>
<dbReference type="AlphaFoldDB" id="A0A941E9D9"/>
<proteinExistence type="predicted"/>
<dbReference type="Proteomes" id="UP000676325">
    <property type="component" value="Unassembled WGS sequence"/>
</dbReference>
<comment type="caution">
    <text evidence="2">The sequence shown here is derived from an EMBL/GenBank/DDBJ whole genome shotgun (WGS) entry which is preliminary data.</text>
</comment>
<organism evidence="2 3">
    <name type="scientific">Actinospica acidithermotolerans</name>
    <dbReference type="NCBI Taxonomy" id="2828514"/>
    <lineage>
        <taxon>Bacteria</taxon>
        <taxon>Bacillati</taxon>
        <taxon>Actinomycetota</taxon>
        <taxon>Actinomycetes</taxon>
        <taxon>Catenulisporales</taxon>
        <taxon>Actinospicaceae</taxon>
        <taxon>Actinospica</taxon>
    </lineage>
</organism>
<keyword evidence="3" id="KW-1185">Reference proteome</keyword>
<evidence type="ECO:0000313" key="2">
    <source>
        <dbReference type="EMBL" id="MBR7827386.1"/>
    </source>
</evidence>
<gene>
    <name evidence="2" type="ORF">KDK95_13795</name>
</gene>
<feature type="region of interest" description="Disordered" evidence="1">
    <location>
        <begin position="1"/>
        <end position="29"/>
    </location>
</feature>
<accession>A0A941E9D9</accession>
<reference evidence="2" key="1">
    <citation type="submission" date="2021-04" db="EMBL/GenBank/DDBJ databases">
        <title>Genome based classification of Actinospica acidithermotolerans sp. nov., an actinobacterium isolated from an Indonesian hot spring.</title>
        <authorList>
            <person name="Kusuma A.B."/>
            <person name="Putra K.E."/>
            <person name="Nafisah S."/>
            <person name="Loh J."/>
            <person name="Nouioui I."/>
            <person name="Goodfellow M."/>
        </authorList>
    </citation>
    <scope>NUCLEOTIDE SEQUENCE</scope>
    <source>
        <strain evidence="2">MGRD01-02</strain>
    </source>
</reference>